<proteinExistence type="predicted"/>
<gene>
    <name evidence="1" type="ORF">VBRA1451_LOCUS25075</name>
</gene>
<dbReference type="AlphaFoldDB" id="A0A7S1KCL8"/>
<accession>A0A7S1KCL8</accession>
<organism evidence="1">
    <name type="scientific">Vitrella brassicaformis</name>
    <dbReference type="NCBI Taxonomy" id="1169539"/>
    <lineage>
        <taxon>Eukaryota</taxon>
        <taxon>Sar</taxon>
        <taxon>Alveolata</taxon>
        <taxon>Colpodellida</taxon>
        <taxon>Vitrellaceae</taxon>
        <taxon>Vitrella</taxon>
    </lineage>
</organism>
<name>A0A7S1KCL8_9ALVE</name>
<protein>
    <submittedName>
        <fullName evidence="1">Uncharacterized protein</fullName>
    </submittedName>
</protein>
<evidence type="ECO:0000313" key="1">
    <source>
        <dbReference type="EMBL" id="CAD9069993.1"/>
    </source>
</evidence>
<dbReference type="EMBL" id="HBGB01042582">
    <property type="protein sequence ID" value="CAD9069993.1"/>
    <property type="molecule type" value="Transcribed_RNA"/>
</dbReference>
<reference evidence="1" key="1">
    <citation type="submission" date="2021-01" db="EMBL/GenBank/DDBJ databases">
        <authorList>
            <person name="Corre E."/>
            <person name="Pelletier E."/>
            <person name="Niang G."/>
            <person name="Scheremetjew M."/>
            <person name="Finn R."/>
            <person name="Kale V."/>
            <person name="Holt S."/>
            <person name="Cochrane G."/>
            <person name="Meng A."/>
            <person name="Brown T."/>
            <person name="Cohen L."/>
        </authorList>
    </citation>
    <scope>NUCLEOTIDE SEQUENCE</scope>
    <source>
        <strain evidence="1">CCMP3346</strain>
    </source>
</reference>
<sequence length="102" mass="10523">MGAPMSVCLSVSLFHSHMGRNGTVLIDPSGGSGVSGIVVDVLPSNELPARLPFYPSASQPCDNASIDRCVCLSVCLSARLSVLLPGWAGCLGECVCARMSQV</sequence>